<sequence>MVIRNIVLTQKSRLSAYRSTRAHLTASRRAICSRGPPSPPERTWKHTCPVLGAARGFPGTVPEQQVESRD</sequence>
<keyword evidence="2" id="KW-1185">Reference proteome</keyword>
<dbReference type="AlphaFoldDB" id="A0AAN8C3E8"/>
<comment type="caution">
    <text evidence="1">The sequence shown here is derived from an EMBL/GenBank/DDBJ whole genome shotgun (WGS) entry which is preliminary data.</text>
</comment>
<organism evidence="1 2">
    <name type="scientific">Champsocephalus gunnari</name>
    <name type="common">Mackerel icefish</name>
    <dbReference type="NCBI Taxonomy" id="52237"/>
    <lineage>
        <taxon>Eukaryota</taxon>
        <taxon>Metazoa</taxon>
        <taxon>Chordata</taxon>
        <taxon>Craniata</taxon>
        <taxon>Vertebrata</taxon>
        <taxon>Euteleostomi</taxon>
        <taxon>Actinopterygii</taxon>
        <taxon>Neopterygii</taxon>
        <taxon>Teleostei</taxon>
        <taxon>Neoteleostei</taxon>
        <taxon>Acanthomorphata</taxon>
        <taxon>Eupercaria</taxon>
        <taxon>Perciformes</taxon>
        <taxon>Notothenioidei</taxon>
        <taxon>Channichthyidae</taxon>
        <taxon>Champsocephalus</taxon>
    </lineage>
</organism>
<protein>
    <submittedName>
        <fullName evidence="1">Uncharacterized protein</fullName>
    </submittedName>
</protein>
<evidence type="ECO:0000313" key="2">
    <source>
        <dbReference type="Proteomes" id="UP001331515"/>
    </source>
</evidence>
<gene>
    <name evidence="1" type="ORF">CgunFtcFv8_009986</name>
</gene>
<accession>A0AAN8C3E8</accession>
<name>A0AAN8C3E8_CHAGU</name>
<dbReference type="EMBL" id="JAURVH010001534">
    <property type="protein sequence ID" value="KAK5896380.1"/>
    <property type="molecule type" value="Genomic_DNA"/>
</dbReference>
<reference evidence="1 2" key="1">
    <citation type="journal article" date="2023" name="Mol. Biol. Evol.">
        <title>Genomics of Secondarily Temperate Adaptation in the Only Non-Antarctic Icefish.</title>
        <authorList>
            <person name="Rivera-Colon A.G."/>
            <person name="Rayamajhi N."/>
            <person name="Minhas B.F."/>
            <person name="Madrigal G."/>
            <person name="Bilyk K.T."/>
            <person name="Yoon V."/>
            <person name="Hune M."/>
            <person name="Gregory S."/>
            <person name="Cheng C.H.C."/>
            <person name="Catchen J.M."/>
        </authorList>
    </citation>
    <scope>NUCLEOTIDE SEQUENCE [LARGE SCALE GENOMIC DNA]</scope>
    <source>
        <tissue evidence="1">White muscle</tissue>
    </source>
</reference>
<dbReference type="Proteomes" id="UP001331515">
    <property type="component" value="Unassembled WGS sequence"/>
</dbReference>
<evidence type="ECO:0000313" key="1">
    <source>
        <dbReference type="EMBL" id="KAK5896380.1"/>
    </source>
</evidence>
<proteinExistence type="predicted"/>